<dbReference type="InterPro" id="IPR002213">
    <property type="entry name" value="UDP_glucos_trans"/>
</dbReference>
<dbReference type="Pfam" id="PF00201">
    <property type="entry name" value="UDPGT"/>
    <property type="match status" value="1"/>
</dbReference>
<keyword evidence="4 9" id="KW-0328">Glycosyltransferase</keyword>
<dbReference type="Gene3D" id="3.40.50.2000">
    <property type="entry name" value="Glycogen Phosphorylase B"/>
    <property type="match status" value="2"/>
</dbReference>
<comment type="function">
    <text evidence="8">Glucosyltransferase involved in the last step of benzoxazinoid glucoside biosynthesis. Catalyzes the glucosylation of hydroxamic acids utilizing UDP-glucose as glucose doner, reducing the toxicity of these natural insecticides for storage. Can use DIMBOA and DIBOA as substrates, HMBOA (2-hydroxy-7-methoxy-2H-1,4-benzoxazin-3(4H)-one) and HBOA (2-hydroxy-2H-1,4-benzoxazin-3(4H)-one) with a lower efficiency, but not indole acetic acid or quercitin.</text>
</comment>
<comment type="catalytic activity">
    <reaction evidence="6">
        <text>DIBOA + UDP-alpha-D-glucose = DIBOA beta-D-glucoside + UDP + H(+)</text>
        <dbReference type="Rhea" id="RHEA:33955"/>
        <dbReference type="ChEBI" id="CHEBI:15378"/>
        <dbReference type="ChEBI" id="CHEBI:58223"/>
        <dbReference type="ChEBI" id="CHEBI:58885"/>
        <dbReference type="ChEBI" id="CHEBI:63558"/>
        <dbReference type="ChEBI" id="CHEBI:63670"/>
        <dbReference type="EC" id="2.4.1.202"/>
    </reaction>
</comment>
<dbReference type="PANTHER" id="PTHR11926">
    <property type="entry name" value="GLUCOSYL/GLUCURONOSYL TRANSFERASES"/>
    <property type="match status" value="1"/>
</dbReference>
<dbReference type="InterPro" id="IPR035595">
    <property type="entry name" value="UDP_glycos_trans_CS"/>
</dbReference>
<organism evidence="11">
    <name type="scientific">Zea mays</name>
    <name type="common">Maize</name>
    <dbReference type="NCBI Taxonomy" id="4577"/>
    <lineage>
        <taxon>Eukaryota</taxon>
        <taxon>Viridiplantae</taxon>
        <taxon>Streptophyta</taxon>
        <taxon>Embryophyta</taxon>
        <taxon>Tracheophyta</taxon>
        <taxon>Spermatophyta</taxon>
        <taxon>Magnoliopsida</taxon>
        <taxon>Liliopsida</taxon>
        <taxon>Poales</taxon>
        <taxon>Poaceae</taxon>
        <taxon>PACMAD clade</taxon>
        <taxon>Panicoideae</taxon>
        <taxon>Andropogonodae</taxon>
        <taxon>Andropogoneae</taxon>
        <taxon>Tripsacinae</taxon>
        <taxon>Zea</taxon>
    </lineage>
</organism>
<evidence type="ECO:0000256" key="1">
    <source>
        <dbReference type="ARBA" id="ARBA00001913"/>
    </source>
</evidence>
<evidence type="ECO:0000256" key="10">
    <source>
        <dbReference type="RuleBase" id="RU362057"/>
    </source>
</evidence>
<evidence type="ECO:0000256" key="6">
    <source>
        <dbReference type="ARBA" id="ARBA00051876"/>
    </source>
</evidence>
<dbReference type="GO" id="GO:0047254">
    <property type="term" value="F:2,4-dihydroxy-7-methoxy-2H-1,4-benzoxazin-3(4H)-one 2-D-glucosyltransferase activity"/>
    <property type="evidence" value="ECO:0007669"/>
    <property type="project" value="UniProtKB-EC"/>
</dbReference>
<evidence type="ECO:0000256" key="7">
    <source>
        <dbReference type="ARBA" id="ARBA00052327"/>
    </source>
</evidence>
<dbReference type="SUPFAM" id="SSF53756">
    <property type="entry name" value="UDP-Glycosyltransferase/glycogen phosphorylase"/>
    <property type="match status" value="1"/>
</dbReference>
<gene>
    <name evidence="11" type="primary">Bx8_8</name>
    <name evidence="11" type="ORF">Zm00014a_027846</name>
</gene>
<proteinExistence type="inferred from homology"/>
<comment type="catalytic activity">
    <reaction evidence="7">
        <text>DIMBOA + UDP-alpha-D-glucose = DIMBOA beta-D-glucoside + UDP + H(+)</text>
        <dbReference type="Rhea" id="RHEA:15541"/>
        <dbReference type="ChEBI" id="CHEBI:15378"/>
        <dbReference type="ChEBI" id="CHEBI:18048"/>
        <dbReference type="ChEBI" id="CHEBI:37573"/>
        <dbReference type="ChEBI" id="CHEBI:58223"/>
        <dbReference type="ChEBI" id="CHEBI:58885"/>
        <dbReference type="EC" id="2.4.1.202"/>
    </reaction>
</comment>
<evidence type="ECO:0000256" key="8">
    <source>
        <dbReference type="ARBA" id="ARBA00058304"/>
    </source>
</evidence>
<sequence length="491" mass="52836">MGICCSFLASLLPDREDRGGQTQKRSLTTAAAMAASCGGRVVVFPFPFQGHFNPVMRLARALHARGVGITVFHTAGARAPDPADYPADYRFVPVPVEVAPELMASEDIAAIVTALNAACEAPFRDRLSALLSAADGEAGEAGGRVRCVLTDVSWDAVLSAARGLGVPALGVMTASAATFRVYMAYRTLVDKGYLPVREERKDDAVAELPPYRVKDLLRHETCDLEEFADLLGRVVAAARLSSGLIFHTFPFIEAGTLGEIRDDMSVPVYAVAPLNKLVPAATASLHGEVQADRGCLRWLDAQRARSVLYVSFGSMAAMDPHEFVELAWGLADAGRPFVWVVRPNLIRGFESGALPDGVEDRVRGRGVVVSWAPQEEVLAHPAVGGFFTHCGWNSTVEAVSEGVPMICHPRHGDQYGNARYVCHVWKVGTEVAGDQLERGEIKAAIDRLMGGSEEGEGIRKRMNELKIAADKGIDESAGSDLTNLVHLINSY</sequence>
<protein>
    <recommendedName>
        <fullName evidence="10">Glycosyltransferase</fullName>
        <ecNumber evidence="10">2.4.1.-</ecNumber>
    </recommendedName>
</protein>
<comment type="similarity">
    <text evidence="3 9">Belongs to the UDP-glycosyltransferase family.</text>
</comment>
<dbReference type="EC" id="2.4.1.-" evidence="10"/>
<comment type="caution">
    <text evidence="11">The sequence shown here is derived from an EMBL/GenBank/DDBJ whole genome shotgun (WGS) entry which is preliminary data.</text>
</comment>
<accession>A0A3L6F814</accession>
<dbReference type="FunFam" id="3.40.50.2000:FF:000040">
    <property type="entry name" value="UDP-glycosyltransferase 76C1"/>
    <property type="match status" value="1"/>
</dbReference>
<comment type="cofactor">
    <cofactor evidence="2">
        <name>Mg(2+)</name>
        <dbReference type="ChEBI" id="CHEBI:18420"/>
    </cofactor>
</comment>
<dbReference type="Proteomes" id="UP000251960">
    <property type="component" value="Chromosome 4"/>
</dbReference>
<name>A0A3L6F814_MAIZE</name>
<dbReference type="CDD" id="cd03784">
    <property type="entry name" value="GT1_Gtf-like"/>
    <property type="match status" value="1"/>
</dbReference>
<dbReference type="PANTHER" id="PTHR11926:SF1374">
    <property type="entry name" value="UDP-GLYCOSYLTRANSFERASE 76F1-RELATED"/>
    <property type="match status" value="1"/>
</dbReference>
<dbReference type="FunFam" id="3.40.50.2000:FF:000120">
    <property type="entry name" value="UDP-glycosyltransferase 76C1"/>
    <property type="match status" value="1"/>
</dbReference>
<comment type="cofactor">
    <cofactor evidence="1">
        <name>Ca(2+)</name>
        <dbReference type="ChEBI" id="CHEBI:29108"/>
    </cofactor>
</comment>
<keyword evidence="5 9" id="KW-0808">Transferase</keyword>
<dbReference type="EMBL" id="NCVQ01000005">
    <property type="protein sequence ID" value="PWZ29384.1"/>
    <property type="molecule type" value="Genomic_DNA"/>
</dbReference>
<evidence type="ECO:0000313" key="11">
    <source>
        <dbReference type="EMBL" id="PWZ29384.1"/>
    </source>
</evidence>
<evidence type="ECO:0000256" key="9">
    <source>
        <dbReference type="RuleBase" id="RU003718"/>
    </source>
</evidence>
<dbReference type="PROSITE" id="PS00375">
    <property type="entry name" value="UDPGT"/>
    <property type="match status" value="1"/>
</dbReference>
<evidence type="ECO:0000256" key="3">
    <source>
        <dbReference type="ARBA" id="ARBA00009995"/>
    </source>
</evidence>
<dbReference type="AlphaFoldDB" id="A0A3L6F814"/>
<evidence type="ECO:0000256" key="2">
    <source>
        <dbReference type="ARBA" id="ARBA00001946"/>
    </source>
</evidence>
<dbReference type="ExpressionAtlas" id="A0A3L6F814">
    <property type="expression patterns" value="baseline and differential"/>
</dbReference>
<reference evidence="11" key="1">
    <citation type="journal article" date="2018" name="Nat. Genet.">
        <title>Extensive intraspecific gene order and gene structural variations between Mo17 and other maize genomes.</title>
        <authorList>
            <person name="Sun S."/>
            <person name="Zhou Y."/>
            <person name="Chen J."/>
            <person name="Shi J."/>
            <person name="Zhao H."/>
            <person name="Zhao H."/>
            <person name="Song W."/>
            <person name="Zhang M."/>
            <person name="Cui Y."/>
            <person name="Dong X."/>
            <person name="Liu H."/>
            <person name="Ma X."/>
            <person name="Jiao Y."/>
            <person name="Wang B."/>
            <person name="Wei X."/>
            <person name="Stein J.C."/>
            <person name="Glaubitz J.C."/>
            <person name="Lu F."/>
            <person name="Yu G."/>
            <person name="Liang C."/>
            <person name="Fengler K."/>
            <person name="Li B."/>
            <person name="Rafalski A."/>
            <person name="Schnable P.S."/>
            <person name="Ware D.H."/>
            <person name="Buckler E.S."/>
            <person name="Lai J."/>
        </authorList>
    </citation>
    <scope>NUCLEOTIDE SEQUENCE [LARGE SCALE GENOMIC DNA]</scope>
    <source>
        <tissue evidence="11">Seedling</tissue>
    </source>
</reference>
<evidence type="ECO:0000256" key="4">
    <source>
        <dbReference type="ARBA" id="ARBA00022676"/>
    </source>
</evidence>
<evidence type="ECO:0000256" key="5">
    <source>
        <dbReference type="ARBA" id="ARBA00022679"/>
    </source>
</evidence>